<name>A0A7U7J322_9GAMM</name>
<sequence length="259" mass="27982">MADFNTHLMGAAAVSGLVATVLVMTGMAPHQAVIGYFVLGVIGGVLPDIDSPTSIPIRITFNVLAVVAGFLLVFTFGARYSLLELIILWLGCYFGIRYGLRKLFIRYTTHRGLIHSVPAGVGFGLATVALAYHGFNAAVAHAWICGIFVTVGFLVHLLLDEFYSVNLYGKKLLKRSFGTAFCLGSFNQPVGTVALYGVIIGLFLLCPSPRPFAALVLDRAHAGNMTQRLWPGETWFPGLLRRVIPTPDKLNDVARASSP</sequence>
<evidence type="ECO:0000313" key="2">
    <source>
        <dbReference type="EMBL" id="CDH45619.1"/>
    </source>
</evidence>
<feature type="transmembrane region" description="Helical" evidence="1">
    <location>
        <begin position="138"/>
        <end position="159"/>
    </location>
</feature>
<dbReference type="RefSeq" id="WP_081756344.1">
    <property type="nucleotide sequence ID" value="NZ_CBTK010000190.1"/>
</dbReference>
<keyword evidence="3" id="KW-1185">Reference proteome</keyword>
<feature type="transmembrane region" description="Helical" evidence="1">
    <location>
        <begin position="7"/>
        <end position="24"/>
    </location>
</feature>
<feature type="transmembrane region" description="Helical" evidence="1">
    <location>
        <begin position="82"/>
        <end position="100"/>
    </location>
</feature>
<accession>A0A7U7J322</accession>
<evidence type="ECO:0000313" key="3">
    <source>
        <dbReference type="Proteomes" id="UP000019184"/>
    </source>
</evidence>
<keyword evidence="1" id="KW-0812">Transmembrane</keyword>
<dbReference type="Pfam" id="PF04307">
    <property type="entry name" value="YdjM"/>
    <property type="match status" value="1"/>
</dbReference>
<feature type="transmembrane region" description="Helical" evidence="1">
    <location>
        <begin position="180"/>
        <end position="205"/>
    </location>
</feature>
<proteinExistence type="predicted"/>
<reference evidence="2 3" key="1">
    <citation type="journal article" date="2014" name="ISME J.">
        <title>Candidatus Competibacter-lineage genomes retrieved from metagenomes reveal functional metabolic diversity.</title>
        <authorList>
            <person name="McIlroy S.J."/>
            <person name="Albertsen M."/>
            <person name="Andresen E.K."/>
            <person name="Saunders A.M."/>
            <person name="Kristiansen R."/>
            <person name="Stokholm-Bjerregaard M."/>
            <person name="Nielsen K.L."/>
            <person name="Nielsen P.H."/>
        </authorList>
    </citation>
    <scope>NUCLEOTIDE SEQUENCE [LARGE SCALE GENOMIC DNA]</scope>
    <source>
        <strain evidence="2 3">Run_B_J11</strain>
    </source>
</reference>
<dbReference type="AlphaFoldDB" id="A0A7U7J322"/>
<gene>
    <name evidence="2" type="ORF">BN874_270012</name>
</gene>
<dbReference type="EMBL" id="CBTK010000190">
    <property type="protein sequence ID" value="CDH45619.1"/>
    <property type="molecule type" value="Genomic_DNA"/>
</dbReference>
<organism evidence="2 3">
    <name type="scientific">Candidatus Contendobacter odensis Run_B_J11</name>
    <dbReference type="NCBI Taxonomy" id="1400861"/>
    <lineage>
        <taxon>Bacteria</taxon>
        <taxon>Pseudomonadati</taxon>
        <taxon>Pseudomonadota</taxon>
        <taxon>Gammaproteobacteria</taxon>
        <taxon>Candidatus Competibacteraceae</taxon>
        <taxon>Candidatus Contendibacter</taxon>
    </lineage>
</organism>
<evidence type="ECO:0000256" key="1">
    <source>
        <dbReference type="SAM" id="Phobius"/>
    </source>
</evidence>
<keyword evidence="1" id="KW-0472">Membrane</keyword>
<feature type="transmembrane region" description="Helical" evidence="1">
    <location>
        <begin position="112"/>
        <end position="132"/>
    </location>
</feature>
<dbReference type="Proteomes" id="UP000019184">
    <property type="component" value="Unassembled WGS sequence"/>
</dbReference>
<evidence type="ECO:0008006" key="4">
    <source>
        <dbReference type="Google" id="ProtNLM"/>
    </source>
</evidence>
<comment type="caution">
    <text evidence="2">The sequence shown here is derived from an EMBL/GenBank/DDBJ whole genome shotgun (WGS) entry which is preliminary data.</text>
</comment>
<keyword evidence="1" id="KW-1133">Transmembrane helix</keyword>
<feature type="transmembrane region" description="Helical" evidence="1">
    <location>
        <begin position="59"/>
        <end position="76"/>
    </location>
</feature>
<dbReference type="InterPro" id="IPR007404">
    <property type="entry name" value="YdjM-like"/>
</dbReference>
<feature type="transmembrane region" description="Helical" evidence="1">
    <location>
        <begin position="30"/>
        <end position="47"/>
    </location>
</feature>
<protein>
    <recommendedName>
        <fullName evidence="4">Metal-dependent hydrolase</fullName>
    </recommendedName>
</protein>